<evidence type="ECO:0000256" key="1">
    <source>
        <dbReference type="ARBA" id="ARBA00010928"/>
    </source>
</evidence>
<dbReference type="InterPro" id="IPR036291">
    <property type="entry name" value="NAD(P)-bd_dom_sf"/>
</dbReference>
<name>A0ABX6H3S8_9MICO</name>
<dbReference type="PANTHER" id="PTHR22604">
    <property type="entry name" value="OXIDOREDUCTASES"/>
    <property type="match status" value="1"/>
</dbReference>
<dbReference type="PANTHER" id="PTHR22604:SF105">
    <property type="entry name" value="TRANS-1,2-DIHYDROBENZENE-1,2-DIOL DEHYDROGENASE"/>
    <property type="match status" value="1"/>
</dbReference>
<dbReference type="EMBL" id="CP047180">
    <property type="protein sequence ID" value="QHC64333.1"/>
    <property type="molecule type" value="Genomic_DNA"/>
</dbReference>
<proteinExistence type="inferred from homology"/>
<evidence type="ECO:0000259" key="4">
    <source>
        <dbReference type="Pfam" id="PF01408"/>
    </source>
</evidence>
<keyword evidence="3" id="KW-0520">NAD</keyword>
<evidence type="ECO:0000256" key="2">
    <source>
        <dbReference type="ARBA" id="ARBA00023002"/>
    </source>
</evidence>
<organism evidence="6 7">
    <name type="scientific">Rathayibacter festucae</name>
    <dbReference type="NCBI Taxonomy" id="110937"/>
    <lineage>
        <taxon>Bacteria</taxon>
        <taxon>Bacillati</taxon>
        <taxon>Actinomycetota</taxon>
        <taxon>Actinomycetes</taxon>
        <taxon>Micrococcales</taxon>
        <taxon>Microbacteriaceae</taxon>
        <taxon>Rathayibacter</taxon>
    </lineage>
</organism>
<dbReference type="InterPro" id="IPR000683">
    <property type="entry name" value="Gfo/Idh/MocA-like_OxRdtase_N"/>
</dbReference>
<dbReference type="Pfam" id="PF01408">
    <property type="entry name" value="GFO_IDH_MocA"/>
    <property type="match status" value="1"/>
</dbReference>
<dbReference type="Gene3D" id="3.40.50.720">
    <property type="entry name" value="NAD(P)-binding Rossmann-like Domain"/>
    <property type="match status" value="1"/>
</dbReference>
<dbReference type="RefSeq" id="WP_159423728.1">
    <property type="nucleotide sequence ID" value="NZ_CP047180.1"/>
</dbReference>
<feature type="domain" description="Gfo/Idh/MocA-like oxidoreductase N-terminal" evidence="4">
    <location>
        <begin position="19"/>
        <end position="135"/>
    </location>
</feature>
<dbReference type="SUPFAM" id="SSF55347">
    <property type="entry name" value="Glyceraldehyde-3-phosphate dehydrogenase-like, C-terminal domain"/>
    <property type="match status" value="1"/>
</dbReference>
<comment type="similarity">
    <text evidence="1">Belongs to the Gfo/Idh/MocA family.</text>
</comment>
<feature type="domain" description="GFO/IDH/MocA-like oxidoreductase" evidence="5">
    <location>
        <begin position="148"/>
        <end position="261"/>
    </location>
</feature>
<dbReference type="SUPFAM" id="SSF51735">
    <property type="entry name" value="NAD(P)-binding Rossmann-fold domains"/>
    <property type="match status" value="1"/>
</dbReference>
<gene>
    <name evidence="6" type="ORF">GSU69_17715</name>
</gene>
<sequence>MPVTLPAPRTIDPASVPALRWGVIGTGIADAFVAAIHSRSVQRAVAVTARDAEKTRAFADKHGIATVHATVEELVADAGIDAVYIATPHPLHRAQALAALAAGKHVLIEKPIAMSADEAREITDAGRAAGLLVMEAMWARYLPQADVIRQVVESGVLGELRLVTADFGFSVPVDPTGRLWAKELGGGALLDAGVYPISFASSVLGAPVSVVASGTVDPSTGVDASADLLLTTASGARALLSTSLQTSLPVEAMVLGSEGRLAVHSPFFGPSGVTLTLGSMSSGQDSEVWTDEGPWPYGALSFQATAFASYVAAALVESPVHPHHEVVSVLATIDEARRQVAAQAQAQAQAAASTSAASPAPAV</sequence>
<dbReference type="Gene3D" id="3.30.360.10">
    <property type="entry name" value="Dihydrodipicolinate Reductase, domain 2"/>
    <property type="match status" value="1"/>
</dbReference>
<keyword evidence="7" id="KW-1185">Reference proteome</keyword>
<keyword evidence="2" id="KW-0560">Oxidoreductase</keyword>
<dbReference type="Pfam" id="PF22725">
    <property type="entry name" value="GFO_IDH_MocA_C3"/>
    <property type="match status" value="1"/>
</dbReference>
<dbReference type="Proteomes" id="UP000464597">
    <property type="component" value="Chromosome"/>
</dbReference>
<protein>
    <submittedName>
        <fullName evidence="6">Gfo/Idh/MocA family oxidoreductase</fullName>
    </submittedName>
</protein>
<accession>A0ABX6H3S8</accession>
<evidence type="ECO:0000256" key="3">
    <source>
        <dbReference type="ARBA" id="ARBA00023027"/>
    </source>
</evidence>
<evidence type="ECO:0000313" key="6">
    <source>
        <dbReference type="EMBL" id="QHC64333.1"/>
    </source>
</evidence>
<reference evidence="7" key="1">
    <citation type="submission" date="2019-12" db="EMBL/GenBank/DDBJ databases">
        <title>Complete and draft genome sequences of new strains and members of some known species of the genus Rathayibacter isolated from plants.</title>
        <authorList>
            <person name="Tarlachkov S.V."/>
            <person name="Starodumova I.P."/>
            <person name="Dorofeeva L.V."/>
            <person name="Prisyazhnaya N.V."/>
            <person name="Leyn S."/>
            <person name="Zlamal J."/>
            <person name="Elan M."/>
            <person name="Osterman A.L."/>
            <person name="Nadler S."/>
            <person name="Subbotin S.A."/>
            <person name="Evtushenko L.I."/>
        </authorList>
    </citation>
    <scope>NUCLEOTIDE SEQUENCE [LARGE SCALE GENOMIC DNA]</scope>
    <source>
        <strain evidence="7">VKM Ac-2802</strain>
    </source>
</reference>
<evidence type="ECO:0000313" key="7">
    <source>
        <dbReference type="Proteomes" id="UP000464597"/>
    </source>
</evidence>
<evidence type="ECO:0000259" key="5">
    <source>
        <dbReference type="Pfam" id="PF22725"/>
    </source>
</evidence>
<dbReference type="InterPro" id="IPR050984">
    <property type="entry name" value="Gfo/Idh/MocA_domain"/>
</dbReference>
<dbReference type="InterPro" id="IPR055170">
    <property type="entry name" value="GFO_IDH_MocA-like_dom"/>
</dbReference>